<dbReference type="InterPro" id="IPR029058">
    <property type="entry name" value="AB_hydrolase_fold"/>
</dbReference>
<dbReference type="GO" id="GO:0008970">
    <property type="term" value="F:phospholipase A1 activity"/>
    <property type="evidence" value="ECO:0007669"/>
    <property type="project" value="UniProtKB-UniRule"/>
</dbReference>
<comment type="similarity">
    <text evidence="1 5">Belongs to the AB hydrolase superfamily. Lipase family.</text>
</comment>
<evidence type="ECO:0000256" key="1">
    <source>
        <dbReference type="ARBA" id="ARBA00010701"/>
    </source>
</evidence>
<dbReference type="EC" id="3.1.1.-" evidence="5"/>
<keyword evidence="4 5" id="KW-0443">Lipid metabolism</keyword>
<dbReference type="Gene3D" id="3.40.50.1820">
    <property type="entry name" value="alpha/beta hydrolase"/>
    <property type="match status" value="1"/>
</dbReference>
<dbReference type="AlphaFoldDB" id="S8CVU2"/>
<dbReference type="PANTHER" id="PTHR31828:SF1">
    <property type="entry name" value="PHOSPHOLIPASE A1-IIGAMMA"/>
    <property type="match status" value="1"/>
</dbReference>
<keyword evidence="3 5" id="KW-0442">Lipid degradation</keyword>
<accession>S8CVU2</accession>
<keyword evidence="8" id="KW-1185">Reference proteome</keyword>
<gene>
    <name evidence="7" type="ORF">M569_03817</name>
</gene>
<evidence type="ECO:0000256" key="2">
    <source>
        <dbReference type="ARBA" id="ARBA00022801"/>
    </source>
</evidence>
<dbReference type="InterPro" id="IPR033556">
    <property type="entry name" value="PLA"/>
</dbReference>
<dbReference type="GO" id="GO:0016042">
    <property type="term" value="P:lipid catabolic process"/>
    <property type="evidence" value="ECO:0007669"/>
    <property type="project" value="UniProtKB-UniRule"/>
</dbReference>
<keyword evidence="2 5" id="KW-0378">Hydrolase</keyword>
<dbReference type="Proteomes" id="UP000015453">
    <property type="component" value="Unassembled WGS sequence"/>
</dbReference>
<evidence type="ECO:0000256" key="3">
    <source>
        <dbReference type="ARBA" id="ARBA00022963"/>
    </source>
</evidence>
<proteinExistence type="inferred from homology"/>
<dbReference type="Pfam" id="PF01764">
    <property type="entry name" value="Lipase_3"/>
    <property type="match status" value="1"/>
</dbReference>
<organism evidence="7 8">
    <name type="scientific">Genlisea aurea</name>
    <dbReference type="NCBI Taxonomy" id="192259"/>
    <lineage>
        <taxon>Eukaryota</taxon>
        <taxon>Viridiplantae</taxon>
        <taxon>Streptophyta</taxon>
        <taxon>Embryophyta</taxon>
        <taxon>Tracheophyta</taxon>
        <taxon>Spermatophyta</taxon>
        <taxon>Magnoliopsida</taxon>
        <taxon>eudicotyledons</taxon>
        <taxon>Gunneridae</taxon>
        <taxon>Pentapetalae</taxon>
        <taxon>asterids</taxon>
        <taxon>lamiids</taxon>
        <taxon>Lamiales</taxon>
        <taxon>Lentibulariaceae</taxon>
        <taxon>Genlisea</taxon>
    </lineage>
</organism>
<protein>
    <recommendedName>
        <fullName evidence="5">Phospholipase A1</fullName>
        <ecNumber evidence="5">3.1.1.-</ecNumber>
    </recommendedName>
</protein>
<evidence type="ECO:0000313" key="8">
    <source>
        <dbReference type="Proteomes" id="UP000015453"/>
    </source>
</evidence>
<comment type="caution">
    <text evidence="7">The sequence shown here is derived from an EMBL/GenBank/DDBJ whole genome shotgun (WGS) entry which is preliminary data.</text>
</comment>
<feature type="domain" description="Fungal lipase-type" evidence="6">
    <location>
        <begin position="138"/>
        <end position="296"/>
    </location>
</feature>
<name>S8CVU2_9LAMI</name>
<sequence>MTPTTNNIPQRWKSLSGDGNWRSLLDPLDVDLQQYIIHYGAMAQATYDNFNSDPVSRNAGCNIHSKSNMFSSVGLDKGNPFKYRVTKYIYATSSIALPLSFLCKSLSEKAWSKESNWIGYVAVATDEGKVALGRRDVVVAWRGTIMPMEWVNDLEFPLVPASELFGESGVANVHQGFLSLYTSTNESVSVSRTSARDQVLSEVRKQVDLHQDEEISITVVGHSLGGSLSTLNAMDITYNGVNKPSSREKGCPVAAFAFACPRSGDINFRSVMRSLHDLHILRISNATDIVPRIPPFLYVDVGVELTVDSTKSKFLKVFSDFSNHHNLEVAYLHPLAIANGDEDIRRDIALANKNSDALRSKYLIKTNWWCQQNHGMVQQEDGSWKLEDHEHDDDEYP</sequence>
<dbReference type="PANTHER" id="PTHR31828">
    <property type="entry name" value="PHOSPHOLIPASE A1-IIGAMMA"/>
    <property type="match status" value="1"/>
</dbReference>
<comment type="function">
    <text evidence="5">Acylhydrolase that catalyzes the hydrolysis of phospholipids at the sn-1 position.</text>
</comment>
<dbReference type="OrthoDB" id="438440at2759"/>
<dbReference type="CDD" id="cd00519">
    <property type="entry name" value="Lipase_3"/>
    <property type="match status" value="1"/>
</dbReference>
<dbReference type="FunFam" id="3.40.50.1820:FF:000065">
    <property type="entry name" value="Phospholipase A1-II 3"/>
    <property type="match status" value="1"/>
</dbReference>
<evidence type="ECO:0000313" key="7">
    <source>
        <dbReference type="EMBL" id="EPS70940.1"/>
    </source>
</evidence>
<dbReference type="EMBL" id="AUSU01001470">
    <property type="protein sequence ID" value="EPS70940.1"/>
    <property type="molecule type" value="Genomic_DNA"/>
</dbReference>
<evidence type="ECO:0000256" key="4">
    <source>
        <dbReference type="ARBA" id="ARBA00023098"/>
    </source>
</evidence>
<evidence type="ECO:0000256" key="5">
    <source>
        <dbReference type="RuleBase" id="RU367093"/>
    </source>
</evidence>
<dbReference type="SUPFAM" id="SSF53474">
    <property type="entry name" value="alpha/beta-Hydrolases"/>
    <property type="match status" value="1"/>
</dbReference>
<reference evidence="7 8" key="1">
    <citation type="journal article" date="2013" name="BMC Genomics">
        <title>The miniature genome of a carnivorous plant Genlisea aurea contains a low number of genes and short non-coding sequences.</title>
        <authorList>
            <person name="Leushkin E.V."/>
            <person name="Sutormin R.A."/>
            <person name="Nabieva E.R."/>
            <person name="Penin A.A."/>
            <person name="Kondrashov A.S."/>
            <person name="Logacheva M.D."/>
        </authorList>
    </citation>
    <scope>NUCLEOTIDE SEQUENCE [LARGE SCALE GENOMIC DNA]</scope>
</reference>
<dbReference type="InterPro" id="IPR002921">
    <property type="entry name" value="Fungal_lipase-type"/>
</dbReference>
<dbReference type="GO" id="GO:0005737">
    <property type="term" value="C:cytoplasm"/>
    <property type="evidence" value="ECO:0007669"/>
    <property type="project" value="UniProtKB-ARBA"/>
</dbReference>
<evidence type="ECO:0000259" key="6">
    <source>
        <dbReference type="Pfam" id="PF01764"/>
    </source>
</evidence>